<proteinExistence type="predicted"/>
<evidence type="ECO:0000256" key="1">
    <source>
        <dbReference type="SAM" id="Phobius"/>
    </source>
</evidence>
<evidence type="ECO:0000313" key="4">
    <source>
        <dbReference type="Proteomes" id="UP000282971"/>
    </source>
</evidence>
<keyword evidence="1" id="KW-0812">Transmembrane</keyword>
<feature type="transmembrane region" description="Helical" evidence="1">
    <location>
        <begin position="42"/>
        <end position="62"/>
    </location>
</feature>
<keyword evidence="2" id="KW-0732">Signal</keyword>
<dbReference type="AlphaFoldDB" id="A0A437M547"/>
<dbReference type="Proteomes" id="UP000282971">
    <property type="component" value="Unassembled WGS sequence"/>
</dbReference>
<keyword evidence="1" id="KW-0472">Membrane</keyword>
<comment type="caution">
    <text evidence="3">The sequence shown here is derived from an EMBL/GenBank/DDBJ whole genome shotgun (WGS) entry which is preliminary data.</text>
</comment>
<dbReference type="EMBL" id="SACN01000001">
    <property type="protein sequence ID" value="RVT92594.1"/>
    <property type="molecule type" value="Genomic_DNA"/>
</dbReference>
<evidence type="ECO:0000313" key="3">
    <source>
        <dbReference type="EMBL" id="RVT92594.1"/>
    </source>
</evidence>
<gene>
    <name evidence="3" type="ORF">EOD43_01320</name>
</gene>
<organism evidence="3 4">
    <name type="scientific">Sphingomonas crocodyli</name>
    <dbReference type="NCBI Taxonomy" id="1979270"/>
    <lineage>
        <taxon>Bacteria</taxon>
        <taxon>Pseudomonadati</taxon>
        <taxon>Pseudomonadota</taxon>
        <taxon>Alphaproteobacteria</taxon>
        <taxon>Sphingomonadales</taxon>
        <taxon>Sphingomonadaceae</taxon>
        <taxon>Sphingomonas</taxon>
    </lineage>
</organism>
<name>A0A437M547_9SPHN</name>
<protein>
    <recommendedName>
        <fullName evidence="5">PEP-CTERM sorting domain-containing protein</fullName>
    </recommendedName>
</protein>
<reference evidence="3 4" key="1">
    <citation type="submission" date="2019-01" db="EMBL/GenBank/DDBJ databases">
        <authorList>
            <person name="Chen W.-M."/>
        </authorList>
    </citation>
    <scope>NUCLEOTIDE SEQUENCE [LARGE SCALE GENOMIC DNA]</scope>
    <source>
        <strain evidence="3 4">CCP-7</strain>
    </source>
</reference>
<sequence>MMVLEKITARLALIAYVNALATPAWAALANPKNSFADMLAEPSAIVMLMIGTAGLIIGRFAIASRRKGNK</sequence>
<feature type="signal peptide" evidence="2">
    <location>
        <begin position="1"/>
        <end position="26"/>
    </location>
</feature>
<accession>A0A437M547</accession>
<keyword evidence="4" id="KW-1185">Reference proteome</keyword>
<keyword evidence="1" id="KW-1133">Transmembrane helix</keyword>
<evidence type="ECO:0008006" key="5">
    <source>
        <dbReference type="Google" id="ProtNLM"/>
    </source>
</evidence>
<dbReference type="RefSeq" id="WP_127740352.1">
    <property type="nucleotide sequence ID" value="NZ_SACN01000001.1"/>
</dbReference>
<evidence type="ECO:0000256" key="2">
    <source>
        <dbReference type="SAM" id="SignalP"/>
    </source>
</evidence>
<feature type="chain" id="PRO_5019336925" description="PEP-CTERM sorting domain-containing protein" evidence="2">
    <location>
        <begin position="27"/>
        <end position="70"/>
    </location>
</feature>